<dbReference type="AlphaFoldDB" id="A0A9D2UJT9"/>
<feature type="chain" id="PRO_5039679999" evidence="8">
    <location>
        <begin position="22"/>
        <end position="521"/>
    </location>
</feature>
<dbReference type="Pfam" id="PF00884">
    <property type="entry name" value="Sulfatase"/>
    <property type="match status" value="1"/>
</dbReference>
<dbReference type="EMBL" id="DWUP01000195">
    <property type="protein sequence ID" value="HJD53734.1"/>
    <property type="molecule type" value="Genomic_DNA"/>
</dbReference>
<reference evidence="10" key="1">
    <citation type="journal article" date="2021" name="PeerJ">
        <title>Extensive microbial diversity within the chicken gut microbiome revealed by metagenomics and culture.</title>
        <authorList>
            <person name="Gilroy R."/>
            <person name="Ravi A."/>
            <person name="Getino M."/>
            <person name="Pursley I."/>
            <person name="Horton D.L."/>
            <person name="Alikhan N.F."/>
            <person name="Baker D."/>
            <person name="Gharbi K."/>
            <person name="Hall N."/>
            <person name="Watson M."/>
            <person name="Adriaenssens E.M."/>
            <person name="Foster-Nyarko E."/>
            <person name="Jarju S."/>
            <person name="Secka A."/>
            <person name="Antonio M."/>
            <person name="Oren A."/>
            <person name="Chaudhuri R.R."/>
            <person name="La Ragione R."/>
            <person name="Hildebrand F."/>
            <person name="Pallen M.J."/>
        </authorList>
    </citation>
    <scope>NUCLEOTIDE SEQUENCE</scope>
    <source>
        <strain evidence="10">MalCec1-1739</strain>
    </source>
</reference>
<keyword evidence="4 8" id="KW-0732">Signal</keyword>
<evidence type="ECO:0000313" key="11">
    <source>
        <dbReference type="Proteomes" id="UP000787625"/>
    </source>
</evidence>
<accession>A0A9D2UJT9</accession>
<name>A0A9D2UJT9_9BACT</name>
<organism evidence="10 11">
    <name type="scientific">Candidatus Avibacteroides avistercoris</name>
    <dbReference type="NCBI Taxonomy" id="2840690"/>
    <lineage>
        <taxon>Bacteria</taxon>
        <taxon>Pseudomonadati</taxon>
        <taxon>Bacteroidota</taxon>
        <taxon>Bacteroidia</taxon>
        <taxon>Bacteroidales</taxon>
        <taxon>Bacteroidaceae</taxon>
        <taxon>Bacteroidaceae incertae sedis</taxon>
        <taxon>Candidatus Avibacteroides</taxon>
    </lineage>
</organism>
<evidence type="ECO:0000256" key="8">
    <source>
        <dbReference type="SAM" id="SignalP"/>
    </source>
</evidence>
<dbReference type="Proteomes" id="UP000787625">
    <property type="component" value="Unassembled WGS sequence"/>
</dbReference>
<dbReference type="InterPro" id="IPR000917">
    <property type="entry name" value="Sulfatase_N"/>
</dbReference>
<proteinExistence type="inferred from homology"/>
<dbReference type="InterPro" id="IPR024607">
    <property type="entry name" value="Sulfatase_CS"/>
</dbReference>
<dbReference type="InterPro" id="IPR017850">
    <property type="entry name" value="Alkaline_phosphatase_core_sf"/>
</dbReference>
<dbReference type="GO" id="GO:0004065">
    <property type="term" value="F:arylsulfatase activity"/>
    <property type="evidence" value="ECO:0007669"/>
    <property type="project" value="TreeGrafter"/>
</dbReference>
<dbReference type="GO" id="GO:0046872">
    <property type="term" value="F:metal ion binding"/>
    <property type="evidence" value="ECO:0007669"/>
    <property type="project" value="UniProtKB-KW"/>
</dbReference>
<protein>
    <submittedName>
        <fullName evidence="10">Sulfatase</fullName>
    </submittedName>
</protein>
<feature type="signal peptide" evidence="8">
    <location>
        <begin position="1"/>
        <end position="21"/>
    </location>
</feature>
<sequence>MNRILPIGLFAAGLCTHAAMAQDRPNIILFLVDDMGWQETSVPFHESMTDLNRRYRTPNMERMAEMGVKFTQAYACAISSPSRASLMTGMNAARHGVTNWTLEYNTKTDAESPDITLPEWKYNGIQPEDETDIPHSTPVTPLPQILHDNGYFTIHCGKAHFGSLDTPGADPCNLGFDKNIAGGANGGPGSYLATNEFGSGNFHVSGLEKYYGTDTFLTEALTLEALATLDSLRTASPDRPFYLYMSHYAIHAPYDADKRFTGNYTGIDPQLGTALNTAEVNHAALVEGMDKSLGDILDYLSEEGNEDLAANTILIFMSDNGGQGIGRQGNGNRDTNAPHRAGKGSAYLGGVHEPMMVVWPGITDGHRGGTIDSRVMIEDFFPTILEMAGITGYATRQHVDGRSFAGIIRQPDARHDDRHPLVWHFPNLWGESQDRSEGYGAYSAMLKGDYHIIYFWESQELRLYDITDDVGEQNDLAPDNKHLVRELAGELTDSLKACGAQRPAYKSTGQLIPWPDEACAM</sequence>
<evidence type="ECO:0000256" key="3">
    <source>
        <dbReference type="ARBA" id="ARBA00022723"/>
    </source>
</evidence>
<evidence type="ECO:0000256" key="2">
    <source>
        <dbReference type="ARBA" id="ARBA00008779"/>
    </source>
</evidence>
<evidence type="ECO:0000256" key="4">
    <source>
        <dbReference type="ARBA" id="ARBA00022729"/>
    </source>
</evidence>
<keyword evidence="6" id="KW-0106">Calcium</keyword>
<feature type="modified residue" description="3-oxoalanine (Ser)" evidence="7">
    <location>
        <position position="79"/>
    </location>
</feature>
<dbReference type="Gene3D" id="3.40.720.10">
    <property type="entry name" value="Alkaline Phosphatase, subunit A"/>
    <property type="match status" value="1"/>
</dbReference>
<evidence type="ECO:0000256" key="1">
    <source>
        <dbReference type="ARBA" id="ARBA00001913"/>
    </source>
</evidence>
<evidence type="ECO:0000256" key="7">
    <source>
        <dbReference type="PIRSR" id="PIRSR600917-52"/>
    </source>
</evidence>
<dbReference type="SUPFAM" id="SSF53649">
    <property type="entry name" value="Alkaline phosphatase-like"/>
    <property type="match status" value="1"/>
</dbReference>
<dbReference type="PROSITE" id="PS00523">
    <property type="entry name" value="SULFATASE_1"/>
    <property type="match status" value="1"/>
</dbReference>
<comment type="similarity">
    <text evidence="2">Belongs to the sulfatase family.</text>
</comment>
<dbReference type="PANTHER" id="PTHR42693:SF42">
    <property type="entry name" value="ARYLSULFATASE G"/>
    <property type="match status" value="1"/>
</dbReference>
<evidence type="ECO:0000256" key="5">
    <source>
        <dbReference type="ARBA" id="ARBA00022801"/>
    </source>
</evidence>
<keyword evidence="5" id="KW-0378">Hydrolase</keyword>
<keyword evidence="3" id="KW-0479">Metal-binding</keyword>
<gene>
    <name evidence="10" type="ORF">IAA93_08440</name>
</gene>
<evidence type="ECO:0000313" key="10">
    <source>
        <dbReference type="EMBL" id="HJD53734.1"/>
    </source>
</evidence>
<comment type="PTM">
    <text evidence="7">The conversion to 3-oxoalanine (also known as C-formylglycine, FGly), of a serine or cysteine residue in prokaryotes and of a cysteine residue in eukaryotes, is critical for catalytic activity.</text>
</comment>
<evidence type="ECO:0000256" key="6">
    <source>
        <dbReference type="ARBA" id="ARBA00022837"/>
    </source>
</evidence>
<evidence type="ECO:0000259" key="9">
    <source>
        <dbReference type="Pfam" id="PF00884"/>
    </source>
</evidence>
<comment type="cofactor">
    <cofactor evidence="1">
        <name>Ca(2+)</name>
        <dbReference type="ChEBI" id="CHEBI:29108"/>
    </cofactor>
</comment>
<dbReference type="InterPro" id="IPR050738">
    <property type="entry name" value="Sulfatase"/>
</dbReference>
<feature type="domain" description="Sulfatase N-terminal" evidence="9">
    <location>
        <begin position="25"/>
        <end position="390"/>
    </location>
</feature>
<comment type="caution">
    <text evidence="10">The sequence shown here is derived from an EMBL/GenBank/DDBJ whole genome shotgun (WGS) entry which is preliminary data.</text>
</comment>
<dbReference type="CDD" id="cd16144">
    <property type="entry name" value="ARS_like"/>
    <property type="match status" value="1"/>
</dbReference>
<reference evidence="10" key="2">
    <citation type="submission" date="2021-04" db="EMBL/GenBank/DDBJ databases">
        <authorList>
            <person name="Gilroy R."/>
        </authorList>
    </citation>
    <scope>NUCLEOTIDE SEQUENCE</scope>
    <source>
        <strain evidence="10">MalCec1-1739</strain>
    </source>
</reference>
<dbReference type="Gene3D" id="3.30.1120.10">
    <property type="match status" value="1"/>
</dbReference>
<dbReference type="PANTHER" id="PTHR42693">
    <property type="entry name" value="ARYLSULFATASE FAMILY MEMBER"/>
    <property type="match status" value="1"/>
</dbReference>